<reference evidence="2" key="1">
    <citation type="journal article" date="2018" name="DNA Res.">
        <title>Multiple hybrid de novo genome assembly of finger millet, an orphan allotetraploid crop.</title>
        <authorList>
            <person name="Hatakeyama M."/>
            <person name="Aluri S."/>
            <person name="Balachadran M.T."/>
            <person name="Sivarajan S.R."/>
            <person name="Patrignani A."/>
            <person name="Gruter S."/>
            <person name="Poveda L."/>
            <person name="Shimizu-Inatsugi R."/>
            <person name="Baeten J."/>
            <person name="Francoijs K.J."/>
            <person name="Nataraja K.N."/>
            <person name="Reddy Y.A.N."/>
            <person name="Phadnis S."/>
            <person name="Ravikumar R.L."/>
            <person name="Schlapbach R."/>
            <person name="Sreeman S.M."/>
            <person name="Shimizu K.K."/>
        </authorList>
    </citation>
    <scope>NUCLEOTIDE SEQUENCE</scope>
</reference>
<dbReference type="InterPro" id="IPR055357">
    <property type="entry name" value="LRR_At1g61320_AtMIF1"/>
</dbReference>
<dbReference type="AlphaFoldDB" id="A0AAV5DU59"/>
<dbReference type="Gene3D" id="3.80.10.10">
    <property type="entry name" value="Ribonuclease Inhibitor"/>
    <property type="match status" value="1"/>
</dbReference>
<gene>
    <name evidence="2" type="primary">gb00627</name>
    <name evidence="2" type="ORF">PR202_gb00627</name>
</gene>
<organism evidence="2 3">
    <name type="scientific">Eleusine coracana subsp. coracana</name>
    <dbReference type="NCBI Taxonomy" id="191504"/>
    <lineage>
        <taxon>Eukaryota</taxon>
        <taxon>Viridiplantae</taxon>
        <taxon>Streptophyta</taxon>
        <taxon>Embryophyta</taxon>
        <taxon>Tracheophyta</taxon>
        <taxon>Spermatophyta</taxon>
        <taxon>Magnoliopsida</taxon>
        <taxon>Liliopsida</taxon>
        <taxon>Poales</taxon>
        <taxon>Poaceae</taxon>
        <taxon>PACMAD clade</taxon>
        <taxon>Chloridoideae</taxon>
        <taxon>Cynodonteae</taxon>
        <taxon>Eleusininae</taxon>
        <taxon>Eleusine</taxon>
    </lineage>
</organism>
<accession>A0AAV5DU59</accession>
<dbReference type="Pfam" id="PF23622">
    <property type="entry name" value="LRR_At1g61320_AtMIF1"/>
    <property type="match status" value="1"/>
</dbReference>
<comment type="caution">
    <text evidence="2">The sequence shown here is derived from an EMBL/GenBank/DDBJ whole genome shotgun (WGS) entry which is preliminary data.</text>
</comment>
<dbReference type="PANTHER" id="PTHR34145:SF58">
    <property type="entry name" value="OS10G0384600 PROTEIN"/>
    <property type="match status" value="1"/>
</dbReference>
<proteinExistence type="predicted"/>
<evidence type="ECO:0000313" key="3">
    <source>
        <dbReference type="Proteomes" id="UP001054889"/>
    </source>
</evidence>
<keyword evidence="3" id="KW-1185">Reference proteome</keyword>
<name>A0AAV5DU59_ELECO</name>
<dbReference type="PANTHER" id="PTHR34145">
    <property type="entry name" value="OS02G0105600 PROTEIN"/>
    <property type="match status" value="1"/>
</dbReference>
<dbReference type="EMBL" id="BQKI01000071">
    <property type="protein sequence ID" value="GJN13876.1"/>
    <property type="molecule type" value="Genomic_DNA"/>
</dbReference>
<dbReference type="InterPro" id="IPR053772">
    <property type="entry name" value="At1g61320/At1g61330-like"/>
</dbReference>
<dbReference type="SUPFAM" id="SSF52047">
    <property type="entry name" value="RNI-like"/>
    <property type="match status" value="1"/>
</dbReference>
<sequence>MAFNQETLAARRQPSREDRGKYVFRKTKQVLEKHSGSGVKALRLNLSTCGKDDVDTGLLDQWLRAFVKPGIAELTVMLPHCYAHEYNFPYSILESTSDDGEASSSSSSSSIESLYLASCGFHHPTPKGHHPRRLGCSRSLSKVCLRKVSLNSEELEHFLSRCYALERLDISDCDTITSLKIPRVLKKLSMVRVQMCRALQTIESNAPRISNFHYQGGRSSPLLRFSLGDSLETKELDVHATSMVVDVIQYAGSNLPSVAPNLEHSYCQQFMRYRPLKLKAPVMMLDKFQKLKHLVICLGASGGFCTGYDFVSSLACFLDACPSLETFTLRIEDGFAWYKKYAIVGKPDDQDSSQPQHDGTPELHHGGLGNLKKATITGFCSAKSLIKLTCHILERATPSLQCLTLDASPGYDRKGFSGDRCFPMRADALRDAERAIAAVRRFVVPRVPAGVQLKVLGPCDRCHAMDAKAMEEAESRTPRRFLQRQADGSIALVIIQPRGTDVP</sequence>
<dbReference type="Proteomes" id="UP001054889">
    <property type="component" value="Unassembled WGS sequence"/>
</dbReference>
<protein>
    <recommendedName>
        <fullName evidence="1">At1g61320/AtMIF1 LRR domain-containing protein</fullName>
    </recommendedName>
</protein>
<evidence type="ECO:0000259" key="1">
    <source>
        <dbReference type="Pfam" id="PF23622"/>
    </source>
</evidence>
<evidence type="ECO:0000313" key="2">
    <source>
        <dbReference type="EMBL" id="GJN13876.1"/>
    </source>
</evidence>
<feature type="domain" description="At1g61320/AtMIF1 LRR" evidence="1">
    <location>
        <begin position="30"/>
        <end position="459"/>
    </location>
</feature>
<reference evidence="2" key="2">
    <citation type="submission" date="2021-12" db="EMBL/GenBank/DDBJ databases">
        <title>Resequencing data analysis of finger millet.</title>
        <authorList>
            <person name="Hatakeyama M."/>
            <person name="Aluri S."/>
            <person name="Balachadran M.T."/>
            <person name="Sivarajan S.R."/>
            <person name="Poveda L."/>
            <person name="Shimizu-Inatsugi R."/>
            <person name="Schlapbach R."/>
            <person name="Sreeman S.M."/>
            <person name="Shimizu K.K."/>
        </authorList>
    </citation>
    <scope>NUCLEOTIDE SEQUENCE</scope>
</reference>
<dbReference type="InterPro" id="IPR032675">
    <property type="entry name" value="LRR_dom_sf"/>
</dbReference>